<dbReference type="Pfam" id="PF20778">
    <property type="entry name" value="SLS1_C"/>
    <property type="match status" value="1"/>
</dbReference>
<name>A0A084G6U5_PSEDA</name>
<dbReference type="VEuPathDB" id="FungiDB:SAPIO_CDS5136"/>
<dbReference type="GeneID" id="27724208"/>
<keyword evidence="6" id="KW-1185">Reference proteome</keyword>
<feature type="region of interest" description="Disordered" evidence="1">
    <location>
        <begin position="505"/>
        <end position="550"/>
    </location>
</feature>
<dbReference type="RefSeq" id="XP_016642856.1">
    <property type="nucleotide sequence ID" value="XM_016787525.1"/>
</dbReference>
<feature type="compositionally biased region" description="Basic and acidic residues" evidence="1">
    <location>
        <begin position="50"/>
        <end position="69"/>
    </location>
</feature>
<feature type="domain" description="SLS1 N-terminal" evidence="3">
    <location>
        <begin position="175"/>
        <end position="302"/>
    </location>
</feature>
<feature type="region of interest" description="Disordered" evidence="1">
    <location>
        <begin position="135"/>
        <end position="160"/>
    </location>
</feature>
<dbReference type="InterPro" id="IPR048401">
    <property type="entry name" value="SLS1_C"/>
</dbReference>
<dbReference type="GO" id="GO:0005743">
    <property type="term" value="C:mitochondrial inner membrane"/>
    <property type="evidence" value="ECO:0007669"/>
    <property type="project" value="InterPro"/>
</dbReference>
<feature type="compositionally biased region" description="Low complexity" evidence="1">
    <location>
        <begin position="839"/>
        <end position="854"/>
    </location>
</feature>
<dbReference type="EMBL" id="JOWA01000097">
    <property type="protein sequence ID" value="KEZ43057.1"/>
    <property type="molecule type" value="Genomic_DNA"/>
</dbReference>
<accession>A0A084G6U5</accession>
<comment type="caution">
    <text evidence="5">The sequence shown here is derived from an EMBL/GenBank/DDBJ whole genome shotgun (WGS) entry which is preliminary data.</text>
</comment>
<sequence length="906" mass="101280">MLSKAAYAARVCRTCRVQLQLNNCHYRPAILTPQPLRFGRLRYSTNTTDDADHKPETAEKPVEEAKETVGENATPAVKPEPAETLATESDKPLEPTSKPRPRRNVRRGINHRFDLETPSLGMDILGKPGHTIVLRDRKRKRREPPKVVEEDQDKGDGSIANQLNLEGSLEDQDRDITVEEARRNIEELRPSESRDLLAREFDELLNTLLDGFTTAQLEDYMSSSIAIKAGPRDVPLSDKKRRDVVKQVTGSLGTKLRYPIPPRYHWIKKQYSWVPPLDYYWGSSAKEKIALIIMRMSWRLQVMEETPHIGEVELKVDSSTLNFLLTENRTMNTINRHLGDGAGIKAVPDKERLHIFATRSKYETVLAQLDKFVSKIRHSTIPMSGLGSKRLSKEDLRQLSILTTTWLEYGTGSKVIHVFWLQNEKRPDSVESTKDVIYRLLSHATQQPGLTRPSFDIIYDETKIKERDLLLLRLWGDNHELPWDKRYHVWSRLVHPALPKPAYEQPVVEEEVPAEEGVGPASETQTEDSSTTSVVSEDSALPASTEAAQDEATTITQANLDKDTDEPSTAAFKLPAIRWAAADNAPEGWHPHTTSTSATFGHVLYPYTSSEPYTPLKKGDFPTKLRPVSPPPSALTSLQVPPSSAPNETTTKIILRFVPHPELPKPEREVCPDLEFHLRIEPSQLSGPLSWPSTTKRLFAVNERKVSQVLLPGSPVDAEITQSIMHEIRAEALEASEPLRTFFDLSKLDLSTGTLLTPPSLSLPIPTMFIRRRTESDDLSTTSGSNLTDTTNAKFLFAGLELHTESSLPFHGHTLRYTSVEAGHHAGRSAQLSLDASPSTTQTTTTTTTTSTTTGDDISPDPEDAANNLPVRSYLKEVLQVANGRYFPWIGSRPVEHVASADELAA</sequence>
<evidence type="ECO:0000313" key="6">
    <source>
        <dbReference type="Proteomes" id="UP000028545"/>
    </source>
</evidence>
<dbReference type="InterPro" id="IPR048400">
    <property type="entry name" value="SLS1_N"/>
</dbReference>
<feature type="region of interest" description="Disordered" evidence="1">
    <location>
        <begin position="830"/>
        <end position="867"/>
    </location>
</feature>
<dbReference type="HOGENOM" id="CLU_011385_1_0_1"/>
<dbReference type="KEGG" id="sapo:SAPIO_CDS5136"/>
<dbReference type="OMA" id="FVCLRCE"/>
<evidence type="ECO:0000259" key="4">
    <source>
        <dbReference type="Pfam" id="PF20778"/>
    </source>
</evidence>
<evidence type="ECO:0000259" key="3">
    <source>
        <dbReference type="Pfam" id="PF20776"/>
    </source>
</evidence>
<evidence type="ECO:0000259" key="2">
    <source>
        <dbReference type="Pfam" id="PF14611"/>
    </source>
</evidence>
<feature type="region of interest" description="Disordered" evidence="1">
    <location>
        <begin position="45"/>
        <end position="108"/>
    </location>
</feature>
<dbReference type="Pfam" id="PF20776">
    <property type="entry name" value="SLS1_N"/>
    <property type="match status" value="1"/>
</dbReference>
<evidence type="ECO:0000256" key="1">
    <source>
        <dbReference type="SAM" id="MobiDB-lite"/>
    </source>
</evidence>
<reference evidence="5 6" key="1">
    <citation type="journal article" date="2014" name="Genome Announc.">
        <title>Draft genome sequence of the pathogenic fungus Scedosporium apiospermum.</title>
        <authorList>
            <person name="Vandeputte P."/>
            <person name="Ghamrawi S."/>
            <person name="Rechenmann M."/>
            <person name="Iltis A."/>
            <person name="Giraud S."/>
            <person name="Fleury M."/>
            <person name="Thornton C."/>
            <person name="Delhaes L."/>
            <person name="Meyer W."/>
            <person name="Papon N."/>
            <person name="Bouchara J.P."/>
        </authorList>
    </citation>
    <scope>NUCLEOTIDE SEQUENCE [LARGE SCALE GENOMIC DNA]</scope>
    <source>
        <strain evidence="5 6">IHEM 14462</strain>
    </source>
</reference>
<feature type="compositionally biased region" description="Basic residues" evidence="1">
    <location>
        <begin position="99"/>
        <end position="108"/>
    </location>
</feature>
<gene>
    <name evidence="5" type="ORF">SAPIO_CDS5136</name>
</gene>
<dbReference type="OrthoDB" id="5392646at2759"/>
<evidence type="ECO:0000313" key="5">
    <source>
        <dbReference type="EMBL" id="KEZ43057.1"/>
    </source>
</evidence>
<dbReference type="AlphaFoldDB" id="A0A084G6U5"/>
<feature type="domain" description="SLS1 C-terminal" evidence="4">
    <location>
        <begin position="480"/>
        <end position="880"/>
    </location>
</feature>
<dbReference type="InterPro" id="IPR032741">
    <property type="entry name" value="Sls1_KH-1"/>
</dbReference>
<dbReference type="Proteomes" id="UP000028545">
    <property type="component" value="Unassembled WGS sequence"/>
</dbReference>
<proteinExistence type="predicted"/>
<dbReference type="Pfam" id="PF14611">
    <property type="entry name" value="KH_SLS1_1"/>
    <property type="match status" value="1"/>
</dbReference>
<feature type="domain" description="SLS1 first KH" evidence="2">
    <location>
        <begin position="310"/>
        <end position="376"/>
    </location>
</feature>
<organism evidence="5 6">
    <name type="scientific">Pseudallescheria apiosperma</name>
    <name type="common">Scedosporium apiospermum</name>
    <dbReference type="NCBI Taxonomy" id="563466"/>
    <lineage>
        <taxon>Eukaryota</taxon>
        <taxon>Fungi</taxon>
        <taxon>Dikarya</taxon>
        <taxon>Ascomycota</taxon>
        <taxon>Pezizomycotina</taxon>
        <taxon>Sordariomycetes</taxon>
        <taxon>Hypocreomycetidae</taxon>
        <taxon>Microascales</taxon>
        <taxon>Microascaceae</taxon>
        <taxon>Scedosporium</taxon>
    </lineage>
</organism>
<feature type="compositionally biased region" description="Low complexity" evidence="1">
    <location>
        <begin position="515"/>
        <end position="539"/>
    </location>
</feature>
<protein>
    <submittedName>
        <fullName evidence="5">Uncharacterized protein</fullName>
    </submittedName>
</protein>